<name>A0A7C9AK69_OPUST</name>
<dbReference type="EMBL" id="GISG01247768">
    <property type="protein sequence ID" value="MBA4670512.1"/>
    <property type="molecule type" value="Transcribed_RNA"/>
</dbReference>
<reference evidence="1" key="2">
    <citation type="submission" date="2020-07" db="EMBL/GenBank/DDBJ databases">
        <authorList>
            <person name="Vera ALvarez R."/>
            <person name="Arias-Moreno D.M."/>
            <person name="Jimenez-Jacinto V."/>
            <person name="Jimenez-Bremont J.F."/>
            <person name="Swaminathan K."/>
            <person name="Moose S.P."/>
            <person name="Guerrero-Gonzalez M.L."/>
            <person name="Marino-Ramirez L."/>
            <person name="Landsman D."/>
            <person name="Rodriguez-Kessler M."/>
            <person name="Delgado-Sanchez P."/>
        </authorList>
    </citation>
    <scope>NUCLEOTIDE SEQUENCE</scope>
    <source>
        <tissue evidence="1">Cladode</tissue>
    </source>
</reference>
<reference evidence="1" key="1">
    <citation type="journal article" date="2013" name="J. Plant Res.">
        <title>Effect of fungi and light on seed germination of three Opuntia species from semiarid lands of central Mexico.</title>
        <authorList>
            <person name="Delgado-Sanchez P."/>
            <person name="Jimenez-Bremont J.F."/>
            <person name="Guerrero-Gonzalez Mde L."/>
            <person name="Flores J."/>
        </authorList>
    </citation>
    <scope>NUCLEOTIDE SEQUENCE</scope>
    <source>
        <tissue evidence="1">Cladode</tissue>
    </source>
</reference>
<proteinExistence type="predicted"/>
<accession>A0A7C9AK69</accession>
<sequence length="114" mass="12968">MYEKGGVVEECVPTVECICHLLRIRFNYNILQTLLPANVHSIKHSRGFHHSHIPVSFETSAGHNPYVAIAVPNYHPQTLPSISISRGVHVDFEHPLIWGFPFREDIMFPSTFCS</sequence>
<evidence type="ECO:0000313" key="1">
    <source>
        <dbReference type="EMBL" id="MBA4670512.1"/>
    </source>
</evidence>
<dbReference type="AlphaFoldDB" id="A0A7C9AK69"/>
<protein>
    <submittedName>
        <fullName evidence="1">Uncharacterized protein</fullName>
    </submittedName>
</protein>
<organism evidence="1">
    <name type="scientific">Opuntia streptacantha</name>
    <name type="common">Prickly pear cactus</name>
    <name type="synonym">Opuntia cardona</name>
    <dbReference type="NCBI Taxonomy" id="393608"/>
    <lineage>
        <taxon>Eukaryota</taxon>
        <taxon>Viridiplantae</taxon>
        <taxon>Streptophyta</taxon>
        <taxon>Embryophyta</taxon>
        <taxon>Tracheophyta</taxon>
        <taxon>Spermatophyta</taxon>
        <taxon>Magnoliopsida</taxon>
        <taxon>eudicotyledons</taxon>
        <taxon>Gunneridae</taxon>
        <taxon>Pentapetalae</taxon>
        <taxon>Caryophyllales</taxon>
        <taxon>Cactineae</taxon>
        <taxon>Cactaceae</taxon>
        <taxon>Opuntioideae</taxon>
        <taxon>Opuntia</taxon>
    </lineage>
</organism>